<dbReference type="EMBL" id="AP019376">
    <property type="protein sequence ID" value="BBH87342.1"/>
    <property type="molecule type" value="Genomic_DNA"/>
</dbReference>
<dbReference type="CDD" id="cd02803">
    <property type="entry name" value="OYE_like_FMN_family"/>
    <property type="match status" value="1"/>
</dbReference>
<gene>
    <name evidence="4" type="ORF">KTC_20930</name>
</gene>
<dbReference type="InterPro" id="IPR013785">
    <property type="entry name" value="Aldolase_TIM"/>
</dbReference>
<dbReference type="InterPro" id="IPR001155">
    <property type="entry name" value="OxRdtase_FMN_N"/>
</dbReference>
<evidence type="ECO:0000313" key="4">
    <source>
        <dbReference type="EMBL" id="BBH87342.1"/>
    </source>
</evidence>
<dbReference type="Pfam" id="PF00724">
    <property type="entry name" value="Oxidored_FMN"/>
    <property type="match status" value="1"/>
</dbReference>
<reference evidence="4" key="1">
    <citation type="submission" date="2018-12" db="EMBL/GenBank/DDBJ databases">
        <title>Novel natural products biosynthetic potential of the class Ktedonobacteria.</title>
        <authorList>
            <person name="Zheng Y."/>
            <person name="Saitou A."/>
            <person name="Wang C.M."/>
            <person name="Toyoda A."/>
            <person name="Minakuchi Y."/>
            <person name="Sekiguchi Y."/>
            <person name="Ueda K."/>
            <person name="Takano H."/>
            <person name="Sakai Y."/>
            <person name="Yokota A."/>
            <person name="Yabe S."/>
        </authorList>
    </citation>
    <scope>NUCLEOTIDE SEQUENCE</scope>
    <source>
        <strain evidence="4">COM3</strain>
    </source>
</reference>
<accession>A0A455SKA0</accession>
<feature type="domain" description="NADH:flavin oxidoreductase/NADH oxidase N-terminal" evidence="3">
    <location>
        <begin position="9"/>
        <end position="301"/>
    </location>
</feature>
<dbReference type="PANTHER" id="PTHR43656">
    <property type="entry name" value="BINDING OXIDOREDUCTASE, PUTATIVE (AFU_ORTHOLOGUE AFUA_2G08260)-RELATED"/>
    <property type="match status" value="1"/>
</dbReference>
<name>A0A455SKA0_9CHLR</name>
<proteinExistence type="predicted"/>
<dbReference type="AlphaFoldDB" id="A0A455SKA0"/>
<keyword evidence="1" id="KW-0285">Flavoprotein</keyword>
<evidence type="ECO:0000259" key="3">
    <source>
        <dbReference type="Pfam" id="PF00724"/>
    </source>
</evidence>
<evidence type="ECO:0000256" key="2">
    <source>
        <dbReference type="ARBA" id="ARBA00023002"/>
    </source>
</evidence>
<protein>
    <submittedName>
        <fullName evidence="4">NADH:flavin oxidoreductase</fullName>
    </submittedName>
</protein>
<dbReference type="GO" id="GO:0016491">
    <property type="term" value="F:oxidoreductase activity"/>
    <property type="evidence" value="ECO:0007669"/>
    <property type="project" value="UniProtKB-KW"/>
</dbReference>
<organism evidence="4">
    <name type="scientific">Thermosporothrix sp. COM3</name>
    <dbReference type="NCBI Taxonomy" id="2490863"/>
    <lineage>
        <taxon>Bacteria</taxon>
        <taxon>Bacillati</taxon>
        <taxon>Chloroflexota</taxon>
        <taxon>Ktedonobacteria</taxon>
        <taxon>Ktedonobacterales</taxon>
        <taxon>Thermosporotrichaceae</taxon>
        <taxon>Thermosporothrix</taxon>
    </lineage>
</organism>
<dbReference type="PANTHER" id="PTHR43656:SF2">
    <property type="entry name" value="BINDING OXIDOREDUCTASE, PUTATIVE (AFU_ORTHOLOGUE AFUA_2G08260)-RELATED"/>
    <property type="match status" value="1"/>
</dbReference>
<keyword evidence="2" id="KW-0560">Oxidoreductase</keyword>
<dbReference type="SUPFAM" id="SSF51395">
    <property type="entry name" value="FMN-linked oxidoreductases"/>
    <property type="match status" value="1"/>
</dbReference>
<dbReference type="InterPro" id="IPR051799">
    <property type="entry name" value="NADH_flavin_oxidoreductase"/>
</dbReference>
<sequence>MSRVCTIGEGVPTEQMRLYYADFARGNFAAIITEGVYIDQAYSQAYLNQPGIVTVEQREGWRRVVDAVHAEGASMILQLMHAGALSQGNRYHQGTIAPSAVQPRGQMMPEYGGQGVFPLPREMSAQDIQDVIASFVRSALYARDAGFDGVEIHGANGYLIDQFLTTYTNQRTDRYGGSVKNRVRFAAEIVAAIREAVGPDYPVGIRLSQTKVNDFTYRWPGGIEEGSVIFSALANVGVSYLHLASEGRNWNETALLGEGVTITQLARKVAQVPVIANGGMHKPALVAEILEGGHGDLMLVGARGVGESRLASVAGGRTAYRVIRSSDAGADGNY</sequence>
<evidence type="ECO:0000256" key="1">
    <source>
        <dbReference type="ARBA" id="ARBA00022630"/>
    </source>
</evidence>
<dbReference type="GO" id="GO:0010181">
    <property type="term" value="F:FMN binding"/>
    <property type="evidence" value="ECO:0007669"/>
    <property type="project" value="InterPro"/>
</dbReference>
<dbReference type="Gene3D" id="3.20.20.70">
    <property type="entry name" value="Aldolase class I"/>
    <property type="match status" value="1"/>
</dbReference>